<evidence type="ECO:0000313" key="3">
    <source>
        <dbReference type="Proteomes" id="UP000626210"/>
    </source>
</evidence>
<keyword evidence="3" id="KW-1185">Reference proteome</keyword>
<evidence type="ECO:0000313" key="2">
    <source>
        <dbReference type="EMBL" id="GHC96077.1"/>
    </source>
</evidence>
<reference evidence="3" key="1">
    <citation type="journal article" date="2019" name="Int. J. Syst. Evol. Microbiol.">
        <title>The Global Catalogue of Microorganisms (GCM) 10K type strain sequencing project: providing services to taxonomists for standard genome sequencing and annotation.</title>
        <authorList>
            <consortium name="The Broad Institute Genomics Platform"/>
            <consortium name="The Broad Institute Genome Sequencing Center for Infectious Disease"/>
            <person name="Wu L."/>
            <person name="Ma J."/>
        </authorList>
    </citation>
    <scope>NUCLEOTIDE SEQUENCE [LARGE SCALE GENOMIC DNA]</scope>
    <source>
        <strain evidence="3">KCTC 23314</strain>
    </source>
</reference>
<dbReference type="InterPro" id="IPR036188">
    <property type="entry name" value="FAD/NAD-bd_sf"/>
</dbReference>
<organism evidence="2 3">
    <name type="scientific">Pseudorhodoferax aquiterrae</name>
    <dbReference type="NCBI Taxonomy" id="747304"/>
    <lineage>
        <taxon>Bacteria</taxon>
        <taxon>Pseudomonadati</taxon>
        <taxon>Pseudomonadota</taxon>
        <taxon>Betaproteobacteria</taxon>
        <taxon>Burkholderiales</taxon>
        <taxon>Comamonadaceae</taxon>
    </lineage>
</organism>
<comment type="caution">
    <text evidence="2">The sequence shown here is derived from an EMBL/GenBank/DDBJ whole genome shotgun (WGS) entry which is preliminary data.</text>
</comment>
<sequence length="454" mass="49998">MQPAHTLSHTAAATAGGRRLRVAVVGSGIAGLSAAWLLGQRHEVHVFEADRRAGGHSHTVDAPGPGGTVAVDTGFIVYNEPAYPNLTALFAHLGVPTQATDMSFGVSLDGGALEYAGSNLNSLFAQRSNLVRPRFWRMLRELLRFYREAPGDAGAAGLQPLDDYLDQHGYGAALREDHLYPMAAAIWSTPAAQVGRYPTAAFVRFCQNHGLLQVNGRPQWRTVQGGSRSYVRRLTEGLGDRLHLDSAVLEVQRDAAGVRLRTRERWHPQRFDQVVLACHADQALRLLPDATGEERHLLGAFGYSRNLAVLHSDPALMPRRPAVWSAWNYLADRARPDALCVTYWMNRLQGLPQHRPLFVTLNPLQPPRPEHLVRTEVYEHPLFDAEALRAQARLWSLQGQRRSWFCGAYFGAGFHEDGLQAGLAVAEALGGVRRPWTVPDESGRIVLPAQPATA</sequence>
<dbReference type="EMBL" id="BMYK01000021">
    <property type="protein sequence ID" value="GHC96077.1"/>
    <property type="molecule type" value="Genomic_DNA"/>
</dbReference>
<feature type="domain" description="Amine oxidase" evidence="1">
    <location>
        <begin position="29"/>
        <end position="288"/>
    </location>
</feature>
<dbReference type="InterPro" id="IPR002937">
    <property type="entry name" value="Amino_oxidase"/>
</dbReference>
<proteinExistence type="predicted"/>
<dbReference type="Gene3D" id="3.30.70.1990">
    <property type="match status" value="1"/>
</dbReference>
<accession>A0ABQ3G9B1</accession>
<dbReference type="Pfam" id="PF01593">
    <property type="entry name" value="Amino_oxidase"/>
    <property type="match status" value="1"/>
</dbReference>
<evidence type="ECO:0000259" key="1">
    <source>
        <dbReference type="Pfam" id="PF01593"/>
    </source>
</evidence>
<name>A0ABQ3G9B1_9BURK</name>
<dbReference type="RefSeq" id="WP_189689558.1">
    <property type="nucleotide sequence ID" value="NZ_BMYK01000021.1"/>
</dbReference>
<dbReference type="Gene3D" id="3.50.50.60">
    <property type="entry name" value="FAD/NAD(P)-binding domain"/>
    <property type="match status" value="1"/>
</dbReference>
<dbReference type="SUPFAM" id="SSF51905">
    <property type="entry name" value="FAD/NAD(P)-binding domain"/>
    <property type="match status" value="1"/>
</dbReference>
<dbReference type="Proteomes" id="UP000626210">
    <property type="component" value="Unassembled WGS sequence"/>
</dbReference>
<gene>
    <name evidence="2" type="ORF">GCM10007320_49640</name>
</gene>
<dbReference type="PANTHER" id="PTHR42923">
    <property type="entry name" value="PROTOPORPHYRINOGEN OXIDASE"/>
    <property type="match status" value="1"/>
</dbReference>
<protein>
    <submittedName>
        <fullName evidence="2">NAD/FAD-binding protein</fullName>
    </submittedName>
</protein>
<dbReference type="InterPro" id="IPR050464">
    <property type="entry name" value="Zeta_carotene_desat/Oxidored"/>
</dbReference>
<dbReference type="PANTHER" id="PTHR42923:SF17">
    <property type="entry name" value="AMINE OXIDASE DOMAIN-CONTAINING PROTEIN"/>
    <property type="match status" value="1"/>
</dbReference>
<dbReference type="Gene3D" id="1.10.405.20">
    <property type="match status" value="1"/>
</dbReference>